<dbReference type="AlphaFoldDB" id="A0A2I1GNR7"/>
<keyword evidence="2" id="KW-1185">Reference proteome</keyword>
<organism evidence="1 2">
    <name type="scientific">Rhizophagus irregularis</name>
    <dbReference type="NCBI Taxonomy" id="588596"/>
    <lineage>
        <taxon>Eukaryota</taxon>
        <taxon>Fungi</taxon>
        <taxon>Fungi incertae sedis</taxon>
        <taxon>Mucoromycota</taxon>
        <taxon>Glomeromycotina</taxon>
        <taxon>Glomeromycetes</taxon>
        <taxon>Glomerales</taxon>
        <taxon>Glomeraceae</taxon>
        <taxon>Rhizophagus</taxon>
    </lineage>
</organism>
<name>A0A2I1GNR7_9GLOM</name>
<dbReference type="Proteomes" id="UP000234323">
    <property type="component" value="Unassembled WGS sequence"/>
</dbReference>
<proteinExistence type="predicted"/>
<reference evidence="1 2" key="1">
    <citation type="submission" date="2015-10" db="EMBL/GenBank/DDBJ databases">
        <title>Genome analyses suggest a sexual origin of heterokaryosis in a supposedly ancient asexual fungus.</title>
        <authorList>
            <person name="Ropars J."/>
            <person name="Sedzielewska K."/>
            <person name="Noel J."/>
            <person name="Charron P."/>
            <person name="Farinelli L."/>
            <person name="Marton T."/>
            <person name="Kruger M."/>
            <person name="Pelin A."/>
            <person name="Brachmann A."/>
            <person name="Corradi N."/>
        </authorList>
    </citation>
    <scope>NUCLEOTIDE SEQUENCE [LARGE SCALE GENOMIC DNA]</scope>
    <source>
        <strain evidence="1 2">A4</strain>
    </source>
</reference>
<accession>A0A2I1GNR7</accession>
<comment type="caution">
    <text evidence="1">The sequence shown here is derived from an EMBL/GenBank/DDBJ whole genome shotgun (WGS) entry which is preliminary data.</text>
</comment>
<protein>
    <submittedName>
        <fullName evidence="1">Uncharacterized protein</fullName>
    </submittedName>
</protein>
<evidence type="ECO:0000313" key="2">
    <source>
        <dbReference type="Proteomes" id="UP000234323"/>
    </source>
</evidence>
<sequence>MHSLVAAESVSGSAGDFLPAKKKRKKCWQHEPNERSNIQQVISELNGIDLINPTDPESNNENITTGGEVFVAKIMT</sequence>
<evidence type="ECO:0000313" key="1">
    <source>
        <dbReference type="EMBL" id="PKY48283.1"/>
    </source>
</evidence>
<dbReference type="EMBL" id="LLXI01000625">
    <property type="protein sequence ID" value="PKY48283.1"/>
    <property type="molecule type" value="Genomic_DNA"/>
</dbReference>
<gene>
    <name evidence="1" type="ORF">RhiirA4_463842</name>
</gene>